<keyword evidence="2" id="KW-0812">Transmembrane</keyword>
<dbReference type="GO" id="GO:0008526">
    <property type="term" value="F:phosphatidylinositol transfer activity"/>
    <property type="evidence" value="ECO:0007669"/>
    <property type="project" value="TreeGrafter"/>
</dbReference>
<protein>
    <submittedName>
        <fullName evidence="4">C2CD2 like</fullName>
    </submittedName>
</protein>
<keyword evidence="5" id="KW-1185">Reference proteome</keyword>
<evidence type="ECO:0000256" key="1">
    <source>
        <dbReference type="SAM" id="MobiDB-lite"/>
    </source>
</evidence>
<feature type="transmembrane region" description="Helical" evidence="2">
    <location>
        <begin position="12"/>
        <end position="30"/>
    </location>
</feature>
<dbReference type="GeneID" id="111833839"/>
<dbReference type="RefSeq" id="XP_023648244.1">
    <property type="nucleotide sequence ID" value="XM_023792476.2"/>
</dbReference>
<dbReference type="CDD" id="cd21683">
    <property type="entry name" value="SMP_C2CD2L"/>
    <property type="match status" value="1"/>
</dbReference>
<proteinExistence type="predicted"/>
<dbReference type="PANTHER" id="PTHR21119">
    <property type="entry name" value="C2 DOMAIN-CONTAINING PROTEIN"/>
    <property type="match status" value="1"/>
</dbReference>
<feature type="compositionally biased region" description="Basic and acidic residues" evidence="1">
    <location>
        <begin position="437"/>
        <end position="449"/>
    </location>
</feature>
<reference evidence="4" key="1">
    <citation type="submission" date="2025-08" db="UniProtKB">
        <authorList>
            <consortium name="Ensembl"/>
        </authorList>
    </citation>
    <scope>IDENTIFICATION</scope>
</reference>
<evidence type="ECO:0000313" key="5">
    <source>
        <dbReference type="Proteomes" id="UP000261540"/>
    </source>
</evidence>
<accession>A0A3B3Q607</accession>
<keyword evidence="2" id="KW-0472">Membrane</keyword>
<dbReference type="AlphaFoldDB" id="A0A3B3Q607"/>
<feature type="domain" description="Synaptotagmin-like mitochondrial and lipid-binding" evidence="3">
    <location>
        <begin position="97"/>
        <end position="246"/>
    </location>
</feature>
<dbReference type="InterPro" id="IPR039934">
    <property type="entry name" value="C2CD2/C2CD2L"/>
</dbReference>
<feature type="region of interest" description="Disordered" evidence="1">
    <location>
        <begin position="294"/>
        <end position="351"/>
    </location>
</feature>
<feature type="compositionally biased region" description="Basic residues" evidence="1">
    <location>
        <begin position="458"/>
        <end position="475"/>
    </location>
</feature>
<dbReference type="Proteomes" id="UP000261540">
    <property type="component" value="Unplaced"/>
</dbReference>
<dbReference type="InterPro" id="IPR040885">
    <property type="entry name" value="SMP_C2CD2L"/>
</dbReference>
<evidence type="ECO:0000256" key="2">
    <source>
        <dbReference type="SAM" id="Phobius"/>
    </source>
</evidence>
<name>A0A3B3Q607_9TELE</name>
<dbReference type="KEGG" id="pki:111833839"/>
<dbReference type="GO" id="GO:0035091">
    <property type="term" value="F:phosphatidylinositol binding"/>
    <property type="evidence" value="ECO:0007669"/>
    <property type="project" value="TreeGrafter"/>
</dbReference>
<dbReference type="GeneTree" id="ENSGT00530000063764"/>
<evidence type="ECO:0000259" key="3">
    <source>
        <dbReference type="Pfam" id="PF18696"/>
    </source>
</evidence>
<dbReference type="GO" id="GO:0098592">
    <property type="term" value="C:cytoplasmic side of apical plasma membrane"/>
    <property type="evidence" value="ECO:0007669"/>
    <property type="project" value="TreeGrafter"/>
</dbReference>
<dbReference type="OrthoDB" id="8855929at2759"/>
<feature type="region of interest" description="Disordered" evidence="1">
    <location>
        <begin position="382"/>
        <end position="490"/>
    </location>
</feature>
<dbReference type="PANTHER" id="PTHR21119:SF8">
    <property type="entry name" value="PHOSPHOLIPID TRANSFER PROTEIN C2CD2L"/>
    <property type="match status" value="1"/>
</dbReference>
<dbReference type="Ensembl" id="ENSPKIT00000024742.1">
    <property type="protein sequence ID" value="ENSPKIP00000000841.1"/>
    <property type="gene ID" value="ENSPKIG00000019359.1"/>
</dbReference>
<dbReference type="Pfam" id="PF18696">
    <property type="entry name" value="SMP_C2CD2L"/>
    <property type="match status" value="1"/>
</dbReference>
<reference evidence="4" key="2">
    <citation type="submission" date="2025-09" db="UniProtKB">
        <authorList>
            <consortium name="Ensembl"/>
        </authorList>
    </citation>
    <scope>IDENTIFICATION</scope>
</reference>
<dbReference type="GO" id="GO:0035774">
    <property type="term" value="P:positive regulation of insulin secretion involved in cellular response to glucose stimulus"/>
    <property type="evidence" value="ECO:0007669"/>
    <property type="project" value="TreeGrafter"/>
</dbReference>
<evidence type="ECO:0000313" key="4">
    <source>
        <dbReference type="Ensembl" id="ENSPKIP00000000841.1"/>
    </source>
</evidence>
<keyword evidence="2" id="KW-1133">Transmembrane helix</keyword>
<sequence length="490" mass="53234">MAVTVLEYISYMFFVILFFFSLLTVVGWAAQHSLGKRALRKMASPLSVNSKPKIFPPAIWDSLLKLSFGWQEEDAYNGLKSLLSSLLSFEPMRENCRQAWVQALNKQACRPGSSMRINFGENLPFPASASIDCITYAGQSAHSMVLHCNCTVETVTFPVTVTQQSPATVSVDTFQVTIAPVQAQMVVHLEDMDKEGLLASWTFSQQPLLHLTVVPCQVQQEVGREFDLNVVGELVKSTIINSQPAVILCLRTSDPELKSEEENSHHGDLNPSSPVLSGVPESHCHSSLKMNVVERPPAGNSAGYPVETHGLPSPIQTSDSEVSDRQVSKAGAAVQPLVEPSDKAAKGTPPKRVTLKALINEDGSTSLAGSLAAMDTGREPGTMREVAHSNNDKRPSVHDPGWEMGSTGALETHSLKDQKGGFLRSSTRLLLRKKSRQKDPSLSRSHEDVADSSSGCSPRRRSSSFSRRLIKRFSLRSRSGGKSNLGGGLG</sequence>
<organism evidence="4 5">
    <name type="scientific">Paramormyrops kingsleyae</name>
    <dbReference type="NCBI Taxonomy" id="1676925"/>
    <lineage>
        <taxon>Eukaryota</taxon>
        <taxon>Metazoa</taxon>
        <taxon>Chordata</taxon>
        <taxon>Craniata</taxon>
        <taxon>Vertebrata</taxon>
        <taxon>Euteleostomi</taxon>
        <taxon>Actinopterygii</taxon>
        <taxon>Neopterygii</taxon>
        <taxon>Teleostei</taxon>
        <taxon>Osteoglossocephala</taxon>
        <taxon>Osteoglossomorpha</taxon>
        <taxon>Osteoglossiformes</taxon>
        <taxon>Mormyridae</taxon>
        <taxon>Paramormyrops</taxon>
    </lineage>
</organism>
<feature type="compositionally biased region" description="Basic and acidic residues" evidence="1">
    <location>
        <begin position="382"/>
        <end position="401"/>
    </location>
</feature>